<comment type="caution">
    <text evidence="2">The sequence shown here is derived from an EMBL/GenBank/DDBJ whole genome shotgun (WGS) entry which is preliminary data.</text>
</comment>
<feature type="transmembrane region" description="Helical" evidence="1">
    <location>
        <begin position="15"/>
        <end position="33"/>
    </location>
</feature>
<sequence>MTGDELQNSATNDCSLSSAALVIILGQISFGNLRTNARRLDKSLKLTIKIKTWGWNQISLTASVGTNQSFWASAHFRQAPQQSWRDQEWSEAKIL</sequence>
<keyword evidence="1" id="KW-0812">Transmembrane</keyword>
<evidence type="ECO:0000313" key="3">
    <source>
        <dbReference type="Proteomes" id="UP001610446"/>
    </source>
</evidence>
<keyword evidence="1" id="KW-0472">Membrane</keyword>
<reference evidence="2 3" key="1">
    <citation type="submission" date="2024-07" db="EMBL/GenBank/DDBJ databases">
        <title>Section-level genome sequencing and comparative genomics of Aspergillus sections Usti and Cavernicolus.</title>
        <authorList>
            <consortium name="Lawrence Berkeley National Laboratory"/>
            <person name="Nybo J.L."/>
            <person name="Vesth T.C."/>
            <person name="Theobald S."/>
            <person name="Frisvad J.C."/>
            <person name="Larsen T.O."/>
            <person name="Kjaerboelling I."/>
            <person name="Rothschild-Mancinelli K."/>
            <person name="Lyhne E.K."/>
            <person name="Kogle M.E."/>
            <person name="Barry K."/>
            <person name="Clum A."/>
            <person name="Na H."/>
            <person name="Ledsgaard L."/>
            <person name="Lin J."/>
            <person name="Lipzen A."/>
            <person name="Kuo A."/>
            <person name="Riley R."/>
            <person name="Mondo S."/>
            <person name="Labutti K."/>
            <person name="Haridas S."/>
            <person name="Pangalinan J."/>
            <person name="Salamov A.A."/>
            <person name="Simmons B.A."/>
            <person name="Magnuson J.K."/>
            <person name="Chen J."/>
            <person name="Drula E."/>
            <person name="Henrissat B."/>
            <person name="Wiebenga A."/>
            <person name="Lubbers R.J."/>
            <person name="Gomes A.C."/>
            <person name="Makela M.R."/>
            <person name="Stajich J."/>
            <person name="Grigoriev I.V."/>
            <person name="Mortensen U.H."/>
            <person name="De Vries R.P."/>
            <person name="Baker S.E."/>
            <person name="Andersen M.R."/>
        </authorList>
    </citation>
    <scope>NUCLEOTIDE SEQUENCE [LARGE SCALE GENOMIC DNA]</scope>
    <source>
        <strain evidence="2 3">CBS 123904</strain>
    </source>
</reference>
<proteinExistence type="predicted"/>
<keyword evidence="3" id="KW-1185">Reference proteome</keyword>
<dbReference type="EMBL" id="JBFXLU010000196">
    <property type="protein sequence ID" value="KAL2835703.1"/>
    <property type="molecule type" value="Genomic_DNA"/>
</dbReference>
<protein>
    <submittedName>
        <fullName evidence="2">Uncharacterized protein</fullName>
    </submittedName>
</protein>
<evidence type="ECO:0000313" key="2">
    <source>
        <dbReference type="EMBL" id="KAL2835703.1"/>
    </source>
</evidence>
<name>A0ABR4J6P9_9EURO</name>
<evidence type="ECO:0000256" key="1">
    <source>
        <dbReference type="SAM" id="Phobius"/>
    </source>
</evidence>
<accession>A0ABR4J6P9</accession>
<dbReference type="Proteomes" id="UP001610446">
    <property type="component" value="Unassembled WGS sequence"/>
</dbReference>
<gene>
    <name evidence="2" type="ORF">BJY01DRAFT_223281</name>
</gene>
<organism evidence="2 3">
    <name type="scientific">Aspergillus pseudoustus</name>
    <dbReference type="NCBI Taxonomy" id="1810923"/>
    <lineage>
        <taxon>Eukaryota</taxon>
        <taxon>Fungi</taxon>
        <taxon>Dikarya</taxon>
        <taxon>Ascomycota</taxon>
        <taxon>Pezizomycotina</taxon>
        <taxon>Eurotiomycetes</taxon>
        <taxon>Eurotiomycetidae</taxon>
        <taxon>Eurotiales</taxon>
        <taxon>Aspergillaceae</taxon>
        <taxon>Aspergillus</taxon>
        <taxon>Aspergillus subgen. Nidulantes</taxon>
    </lineage>
</organism>
<keyword evidence="1" id="KW-1133">Transmembrane helix</keyword>